<accession>A0A1H7H5E3</accession>
<dbReference type="SUPFAM" id="SSF51735">
    <property type="entry name" value="NAD(P)-binding Rossmann-fold domains"/>
    <property type="match status" value="1"/>
</dbReference>
<reference evidence="6" key="1">
    <citation type="submission" date="2016-10" db="EMBL/GenBank/DDBJ databases">
        <authorList>
            <person name="Varghese N."/>
            <person name="Submissions S."/>
        </authorList>
    </citation>
    <scope>NUCLEOTIDE SEQUENCE [LARGE SCALE GENOMIC DNA]</scope>
    <source>
        <strain evidence="6">DSM 17044</strain>
    </source>
</reference>
<dbReference type="EMBL" id="FOAP01000001">
    <property type="protein sequence ID" value="SEK44512.1"/>
    <property type="molecule type" value="Genomic_DNA"/>
</dbReference>
<evidence type="ECO:0000256" key="3">
    <source>
        <dbReference type="RuleBase" id="RU000363"/>
    </source>
</evidence>
<organism evidence="5 6">
    <name type="scientific">Stigmatella aurantiaca</name>
    <dbReference type="NCBI Taxonomy" id="41"/>
    <lineage>
        <taxon>Bacteria</taxon>
        <taxon>Pseudomonadati</taxon>
        <taxon>Myxococcota</taxon>
        <taxon>Myxococcia</taxon>
        <taxon>Myxococcales</taxon>
        <taxon>Cystobacterineae</taxon>
        <taxon>Archangiaceae</taxon>
        <taxon>Stigmatella</taxon>
    </lineage>
</organism>
<feature type="domain" description="Ketoreductase" evidence="4">
    <location>
        <begin position="7"/>
        <end position="191"/>
    </location>
</feature>
<proteinExistence type="inferred from homology"/>
<sequence length="269" mass="28985">MNSLMNRTAVVTGAASGIGKALAHRLAEEGCHLALVDINGEALERVRAELAPTGRTVSLHTANVADRPRMLALPEEVLAAHGHVHLVVNNAGVSVAGRFEDVPLEDMDWIFGVNFWGVVHGCKAFLPHLRREPEAHIVNLCSSFGLLGFAGKTGYSATKFAVRGFSEALRAELLGSPVGLTVVYPGAVDTNIVRTGRAVSDAQREAEARFVTGRAIPAARVAQRIVRGIQRKSARVLVGLDYHLVDWMARLSPELSQAVTARMSQRMPF</sequence>
<dbReference type="PANTHER" id="PTHR44196:SF1">
    <property type="entry name" value="DEHYDROGENASE_REDUCTASE SDR FAMILY MEMBER 7B"/>
    <property type="match status" value="1"/>
</dbReference>
<dbReference type="PROSITE" id="PS00061">
    <property type="entry name" value="ADH_SHORT"/>
    <property type="match status" value="1"/>
</dbReference>
<evidence type="ECO:0000256" key="2">
    <source>
        <dbReference type="ARBA" id="ARBA00023002"/>
    </source>
</evidence>
<gene>
    <name evidence="5" type="ORF">SAMN05444354_101597</name>
</gene>
<dbReference type="CDD" id="cd05233">
    <property type="entry name" value="SDR_c"/>
    <property type="match status" value="1"/>
</dbReference>
<dbReference type="PANTHER" id="PTHR44196">
    <property type="entry name" value="DEHYDROGENASE/REDUCTASE SDR FAMILY MEMBER 7B"/>
    <property type="match status" value="1"/>
</dbReference>
<dbReference type="InterPro" id="IPR020904">
    <property type="entry name" value="Sc_DH/Rdtase_CS"/>
</dbReference>
<dbReference type="AlphaFoldDB" id="A0A1H7H5E3"/>
<dbReference type="InterPro" id="IPR036291">
    <property type="entry name" value="NAD(P)-bd_dom_sf"/>
</dbReference>
<dbReference type="Proteomes" id="UP000182719">
    <property type="component" value="Unassembled WGS sequence"/>
</dbReference>
<protein>
    <submittedName>
        <fullName evidence="5">Short-chain dehydrogenase</fullName>
    </submittedName>
</protein>
<comment type="similarity">
    <text evidence="1 3">Belongs to the short-chain dehydrogenases/reductases (SDR) family.</text>
</comment>
<evidence type="ECO:0000256" key="1">
    <source>
        <dbReference type="ARBA" id="ARBA00006484"/>
    </source>
</evidence>
<dbReference type="Pfam" id="PF00106">
    <property type="entry name" value="adh_short"/>
    <property type="match status" value="1"/>
</dbReference>
<dbReference type="SMART" id="SM00822">
    <property type="entry name" value="PKS_KR"/>
    <property type="match status" value="1"/>
</dbReference>
<dbReference type="GO" id="GO:0016020">
    <property type="term" value="C:membrane"/>
    <property type="evidence" value="ECO:0007669"/>
    <property type="project" value="TreeGrafter"/>
</dbReference>
<dbReference type="PRINTS" id="PR00080">
    <property type="entry name" value="SDRFAMILY"/>
</dbReference>
<dbReference type="InterPro" id="IPR057326">
    <property type="entry name" value="KR_dom"/>
</dbReference>
<evidence type="ECO:0000313" key="6">
    <source>
        <dbReference type="Proteomes" id="UP000182719"/>
    </source>
</evidence>
<dbReference type="PRINTS" id="PR00081">
    <property type="entry name" value="GDHRDH"/>
</dbReference>
<name>A0A1H7H5E3_STIAU</name>
<dbReference type="Gene3D" id="3.40.50.720">
    <property type="entry name" value="NAD(P)-binding Rossmann-like Domain"/>
    <property type="match status" value="1"/>
</dbReference>
<keyword evidence="2" id="KW-0560">Oxidoreductase</keyword>
<dbReference type="GO" id="GO:0016491">
    <property type="term" value="F:oxidoreductase activity"/>
    <property type="evidence" value="ECO:0007669"/>
    <property type="project" value="UniProtKB-KW"/>
</dbReference>
<evidence type="ECO:0000313" key="5">
    <source>
        <dbReference type="EMBL" id="SEK44512.1"/>
    </source>
</evidence>
<dbReference type="OrthoDB" id="9789083at2"/>
<dbReference type="InterPro" id="IPR002347">
    <property type="entry name" value="SDR_fam"/>
</dbReference>
<evidence type="ECO:0000259" key="4">
    <source>
        <dbReference type="SMART" id="SM00822"/>
    </source>
</evidence>
<keyword evidence="6" id="KW-1185">Reference proteome</keyword>